<dbReference type="AlphaFoldDB" id="A0A1Q9BQW2"/>
<accession>A0A1Q9BQW2</accession>
<protein>
    <submittedName>
        <fullName evidence="1">Uncharacterized protein</fullName>
    </submittedName>
</protein>
<dbReference type="GO" id="GO:0051537">
    <property type="term" value="F:2 iron, 2 sulfur cluster binding"/>
    <property type="evidence" value="ECO:0007669"/>
    <property type="project" value="InterPro"/>
</dbReference>
<dbReference type="Proteomes" id="UP000186817">
    <property type="component" value="Unassembled WGS sequence"/>
</dbReference>
<reference evidence="1 2" key="1">
    <citation type="submission" date="2016-02" db="EMBL/GenBank/DDBJ databases">
        <title>Genome analysis of coral dinoflagellate symbionts highlights evolutionary adaptations to a symbiotic lifestyle.</title>
        <authorList>
            <person name="Aranda M."/>
            <person name="Li Y."/>
            <person name="Liew Y.J."/>
            <person name="Baumgarten S."/>
            <person name="Simakov O."/>
            <person name="Wilson M."/>
            <person name="Piel J."/>
            <person name="Ashoor H."/>
            <person name="Bougouffa S."/>
            <person name="Bajic V.B."/>
            <person name="Ryu T."/>
            <person name="Ravasi T."/>
            <person name="Bayer T."/>
            <person name="Micklem G."/>
            <person name="Kim H."/>
            <person name="Bhak J."/>
            <person name="Lajeunesse T.C."/>
            <person name="Voolstra C.R."/>
        </authorList>
    </citation>
    <scope>NUCLEOTIDE SEQUENCE [LARGE SCALE GENOMIC DNA]</scope>
    <source>
        <strain evidence="1 2">CCMP2467</strain>
    </source>
</reference>
<sequence>ESAADVRPVCRGGPCGSCVLGTMTSHSQELNNACHNVCYSIAK</sequence>
<feature type="non-terminal residue" evidence="1">
    <location>
        <position position="43"/>
    </location>
</feature>
<gene>
    <name evidence="1" type="ORF">AK812_SmicGene47871</name>
</gene>
<dbReference type="EMBL" id="LSRX01006536">
    <property type="protein sequence ID" value="OLP73051.1"/>
    <property type="molecule type" value="Genomic_DNA"/>
</dbReference>
<dbReference type="PROSITE" id="PS00197">
    <property type="entry name" value="2FE2S_FER_1"/>
    <property type="match status" value="1"/>
</dbReference>
<name>A0A1Q9BQW2_SYMMI</name>
<comment type="caution">
    <text evidence="1">The sequence shown here is derived from an EMBL/GenBank/DDBJ whole genome shotgun (WGS) entry which is preliminary data.</text>
</comment>
<feature type="non-terminal residue" evidence="1">
    <location>
        <position position="1"/>
    </location>
</feature>
<keyword evidence="2" id="KW-1185">Reference proteome</keyword>
<evidence type="ECO:0000313" key="2">
    <source>
        <dbReference type="Proteomes" id="UP000186817"/>
    </source>
</evidence>
<proteinExistence type="predicted"/>
<evidence type="ECO:0000313" key="1">
    <source>
        <dbReference type="EMBL" id="OLP73051.1"/>
    </source>
</evidence>
<dbReference type="InterPro" id="IPR006058">
    <property type="entry name" value="2Fe2S_fd_BS"/>
</dbReference>
<organism evidence="1 2">
    <name type="scientific">Symbiodinium microadriaticum</name>
    <name type="common">Dinoflagellate</name>
    <name type="synonym">Zooxanthella microadriatica</name>
    <dbReference type="NCBI Taxonomy" id="2951"/>
    <lineage>
        <taxon>Eukaryota</taxon>
        <taxon>Sar</taxon>
        <taxon>Alveolata</taxon>
        <taxon>Dinophyceae</taxon>
        <taxon>Suessiales</taxon>
        <taxon>Symbiodiniaceae</taxon>
        <taxon>Symbiodinium</taxon>
    </lineage>
</organism>